<dbReference type="OrthoDB" id="70840at2"/>
<dbReference type="Proteomes" id="UP000199088">
    <property type="component" value="Unassembled WGS sequence"/>
</dbReference>
<dbReference type="InterPro" id="IPR000182">
    <property type="entry name" value="GNAT_dom"/>
</dbReference>
<evidence type="ECO:0000256" key="2">
    <source>
        <dbReference type="ARBA" id="ARBA00023315"/>
    </source>
</evidence>
<dbReference type="PANTHER" id="PTHR43877">
    <property type="entry name" value="AMINOALKYLPHOSPHONATE N-ACETYLTRANSFERASE-RELATED-RELATED"/>
    <property type="match status" value="1"/>
</dbReference>
<dbReference type="PROSITE" id="PS51186">
    <property type="entry name" value="GNAT"/>
    <property type="match status" value="1"/>
</dbReference>
<keyword evidence="1 4" id="KW-0808">Transferase</keyword>
<accession>A0A1H0E7M8</accession>
<dbReference type="Gene3D" id="3.40.630.30">
    <property type="match status" value="1"/>
</dbReference>
<reference evidence="5" key="1">
    <citation type="submission" date="2016-10" db="EMBL/GenBank/DDBJ databases">
        <authorList>
            <person name="Varghese N."/>
            <person name="Submissions S."/>
        </authorList>
    </citation>
    <scope>NUCLEOTIDE SEQUENCE [LARGE SCALE GENOMIC DNA]</scope>
    <source>
        <strain evidence="5">DSM 45843</strain>
    </source>
</reference>
<dbReference type="SUPFAM" id="SSF55729">
    <property type="entry name" value="Acyl-CoA N-acyltransferases (Nat)"/>
    <property type="match status" value="1"/>
</dbReference>
<dbReference type="RefSeq" id="WP_091239739.1">
    <property type="nucleotide sequence ID" value="NZ_FNIR01000002.1"/>
</dbReference>
<protein>
    <submittedName>
        <fullName evidence="4">Acetyltransferase (GNAT) family protein</fullName>
    </submittedName>
</protein>
<dbReference type="PANTHER" id="PTHR43877:SF2">
    <property type="entry name" value="AMINOALKYLPHOSPHONATE N-ACETYLTRANSFERASE-RELATED"/>
    <property type="match status" value="1"/>
</dbReference>
<keyword evidence="5" id="KW-1185">Reference proteome</keyword>
<proteinExistence type="predicted"/>
<evidence type="ECO:0000259" key="3">
    <source>
        <dbReference type="PROSITE" id="PS51186"/>
    </source>
</evidence>
<gene>
    <name evidence="4" type="ORF">SAMN05660199_00673</name>
</gene>
<organism evidence="4 5">
    <name type="scientific">Klenkia soli</name>
    <dbReference type="NCBI Taxonomy" id="1052260"/>
    <lineage>
        <taxon>Bacteria</taxon>
        <taxon>Bacillati</taxon>
        <taxon>Actinomycetota</taxon>
        <taxon>Actinomycetes</taxon>
        <taxon>Geodermatophilales</taxon>
        <taxon>Geodermatophilaceae</taxon>
        <taxon>Klenkia</taxon>
    </lineage>
</organism>
<feature type="domain" description="N-acetyltransferase" evidence="3">
    <location>
        <begin position="14"/>
        <end position="167"/>
    </location>
</feature>
<dbReference type="GO" id="GO:0016747">
    <property type="term" value="F:acyltransferase activity, transferring groups other than amino-acyl groups"/>
    <property type="evidence" value="ECO:0007669"/>
    <property type="project" value="InterPro"/>
</dbReference>
<dbReference type="Pfam" id="PF00583">
    <property type="entry name" value="Acetyltransf_1"/>
    <property type="match status" value="1"/>
</dbReference>
<evidence type="ECO:0000313" key="5">
    <source>
        <dbReference type="Proteomes" id="UP000199088"/>
    </source>
</evidence>
<evidence type="ECO:0000256" key="1">
    <source>
        <dbReference type="ARBA" id="ARBA00022679"/>
    </source>
</evidence>
<evidence type="ECO:0000313" key="4">
    <source>
        <dbReference type="EMBL" id="SDN78365.1"/>
    </source>
</evidence>
<dbReference type="InterPro" id="IPR016181">
    <property type="entry name" value="Acyl_CoA_acyltransferase"/>
</dbReference>
<dbReference type="EMBL" id="FNIR01000002">
    <property type="protein sequence ID" value="SDN78365.1"/>
    <property type="molecule type" value="Genomic_DNA"/>
</dbReference>
<dbReference type="CDD" id="cd04301">
    <property type="entry name" value="NAT_SF"/>
    <property type="match status" value="1"/>
</dbReference>
<sequence length="182" mass="20133">MSRSPLLGLDVDVVVVHPDDPLAAPLFAELAVEYDTRYGDLFGGAEHELHRYPAELFTAPHGAFVLLLADGVAVAGGAFKPHPDDGTVEVKRMWTAATHRRHGLARRVLAELEALAVERGARRVYLTTGPRQPEARHLYLAAGYTPMFDPAHLRPTDLETLRALPVEQRIYPFVKDLQGDPR</sequence>
<dbReference type="InterPro" id="IPR050832">
    <property type="entry name" value="Bact_Acetyltransf"/>
</dbReference>
<dbReference type="AlphaFoldDB" id="A0A1H0E7M8"/>
<keyword evidence="2" id="KW-0012">Acyltransferase</keyword>
<name>A0A1H0E7M8_9ACTN</name>
<dbReference type="STRING" id="1052260.SAMN05660199_00673"/>